<dbReference type="PANTHER" id="PTHR31793">
    <property type="entry name" value="4-HYDROXYBENZOYL-COA THIOESTERASE FAMILY MEMBER"/>
    <property type="match status" value="1"/>
</dbReference>
<gene>
    <name evidence="3" type="ORF">EEX84_15640</name>
</gene>
<organism evidence="3 4">
    <name type="scientific">Planococcus salinus</name>
    <dbReference type="NCBI Taxonomy" id="1848460"/>
    <lineage>
        <taxon>Bacteria</taxon>
        <taxon>Bacillati</taxon>
        <taxon>Bacillota</taxon>
        <taxon>Bacilli</taxon>
        <taxon>Bacillales</taxon>
        <taxon>Caryophanaceae</taxon>
        <taxon>Planococcus</taxon>
    </lineage>
</organism>
<comment type="caution">
    <text evidence="3">The sequence shown here is derived from an EMBL/GenBank/DDBJ whole genome shotgun (WGS) entry which is preliminary data.</text>
</comment>
<dbReference type="GO" id="GO:0047617">
    <property type="term" value="F:fatty acyl-CoA hydrolase activity"/>
    <property type="evidence" value="ECO:0007669"/>
    <property type="project" value="TreeGrafter"/>
</dbReference>
<sequence>MNLPETKVYVRFCETDAGGHVSNTSYFFYMEEARSKFFEEINFIGEEKRKNIDFIIASTSCDYIAQAFAGQTLIVTTTIEQIGSKSFKMAHEITEAKTGGRIAKGSAAIVCFDYDKQQSELIPPELRQVLEELLVPA</sequence>
<name>A0A3M8P4U5_9BACL</name>
<evidence type="ECO:0000313" key="3">
    <source>
        <dbReference type="EMBL" id="RNF38234.1"/>
    </source>
</evidence>
<dbReference type="InterPro" id="IPR029069">
    <property type="entry name" value="HotDog_dom_sf"/>
</dbReference>
<dbReference type="CDD" id="cd00586">
    <property type="entry name" value="4HBT"/>
    <property type="match status" value="1"/>
</dbReference>
<protein>
    <submittedName>
        <fullName evidence="3">Acyl-CoA thioesterase</fullName>
    </submittedName>
</protein>
<proteinExistence type="inferred from homology"/>
<dbReference type="AlphaFoldDB" id="A0A3M8P4U5"/>
<dbReference type="EMBL" id="RIAX01000019">
    <property type="protein sequence ID" value="RNF38234.1"/>
    <property type="molecule type" value="Genomic_DNA"/>
</dbReference>
<dbReference type="Pfam" id="PF13279">
    <property type="entry name" value="4HBT_2"/>
    <property type="match status" value="1"/>
</dbReference>
<accession>A0A3M8P4U5</accession>
<comment type="similarity">
    <text evidence="1">Belongs to the 4-hydroxybenzoyl-CoA thioesterase family.</text>
</comment>
<reference evidence="3 4" key="1">
    <citation type="journal article" date="2018" name="Int. J. Syst. Evol. Microbiol.">
        <title>Planococcus salinus sp. nov., a moderately halophilic bacterium isolated from a saline-alkali soil.</title>
        <authorList>
            <person name="Gan L."/>
        </authorList>
    </citation>
    <scope>NUCLEOTIDE SEQUENCE [LARGE SCALE GENOMIC DNA]</scope>
    <source>
        <strain evidence="3 4">LCB217</strain>
    </source>
</reference>
<dbReference type="Gene3D" id="3.10.129.10">
    <property type="entry name" value="Hotdog Thioesterase"/>
    <property type="match status" value="1"/>
</dbReference>
<dbReference type="Proteomes" id="UP000275473">
    <property type="component" value="Unassembled WGS sequence"/>
</dbReference>
<evidence type="ECO:0000313" key="4">
    <source>
        <dbReference type="Proteomes" id="UP000275473"/>
    </source>
</evidence>
<dbReference type="NCBIfam" id="TIGR00051">
    <property type="entry name" value="YbgC/FadM family acyl-CoA thioesterase"/>
    <property type="match status" value="1"/>
</dbReference>
<keyword evidence="4" id="KW-1185">Reference proteome</keyword>
<evidence type="ECO:0000256" key="1">
    <source>
        <dbReference type="ARBA" id="ARBA00005953"/>
    </source>
</evidence>
<keyword evidence="2" id="KW-0378">Hydrolase</keyword>
<dbReference type="SUPFAM" id="SSF54637">
    <property type="entry name" value="Thioesterase/thiol ester dehydrase-isomerase"/>
    <property type="match status" value="1"/>
</dbReference>
<dbReference type="InterPro" id="IPR006684">
    <property type="entry name" value="YbgC/YbaW"/>
</dbReference>
<dbReference type="PANTHER" id="PTHR31793:SF27">
    <property type="entry name" value="NOVEL THIOESTERASE SUPERFAMILY DOMAIN AND SAPOSIN A-TYPE DOMAIN CONTAINING PROTEIN (0610012H03RIK)"/>
    <property type="match status" value="1"/>
</dbReference>
<evidence type="ECO:0000256" key="2">
    <source>
        <dbReference type="ARBA" id="ARBA00022801"/>
    </source>
</evidence>
<dbReference type="OrthoDB" id="9799036at2"/>
<dbReference type="RefSeq" id="WP_123166585.1">
    <property type="nucleotide sequence ID" value="NZ_RIAX01000019.1"/>
</dbReference>
<dbReference type="InterPro" id="IPR050563">
    <property type="entry name" value="4-hydroxybenzoyl-CoA_TE"/>
</dbReference>